<evidence type="ECO:0000256" key="2">
    <source>
        <dbReference type="SAM" id="MobiDB-lite"/>
    </source>
</evidence>
<dbReference type="PANTHER" id="PTHR43941">
    <property type="entry name" value="STRUCTURAL MAINTENANCE OF CHROMOSOMES PROTEIN 2"/>
    <property type="match status" value="1"/>
</dbReference>
<organism evidence="3 4">
    <name type="scientific">Plenodomus tracheiphilus IPT5</name>
    <dbReference type="NCBI Taxonomy" id="1408161"/>
    <lineage>
        <taxon>Eukaryota</taxon>
        <taxon>Fungi</taxon>
        <taxon>Dikarya</taxon>
        <taxon>Ascomycota</taxon>
        <taxon>Pezizomycotina</taxon>
        <taxon>Dothideomycetes</taxon>
        <taxon>Pleosporomycetidae</taxon>
        <taxon>Pleosporales</taxon>
        <taxon>Pleosporineae</taxon>
        <taxon>Leptosphaeriaceae</taxon>
        <taxon>Plenodomus</taxon>
    </lineage>
</organism>
<dbReference type="GO" id="GO:0000796">
    <property type="term" value="C:condensin complex"/>
    <property type="evidence" value="ECO:0007669"/>
    <property type="project" value="TreeGrafter"/>
</dbReference>
<dbReference type="SUPFAM" id="SSF57997">
    <property type="entry name" value="Tropomyosin"/>
    <property type="match status" value="1"/>
</dbReference>
<dbReference type="PANTHER" id="PTHR43941:SF1">
    <property type="entry name" value="STRUCTURAL MAINTENANCE OF CHROMOSOMES PROTEIN 2"/>
    <property type="match status" value="1"/>
</dbReference>
<feature type="coiled-coil region" evidence="1">
    <location>
        <begin position="597"/>
        <end position="624"/>
    </location>
</feature>
<feature type="coiled-coil region" evidence="1">
    <location>
        <begin position="436"/>
        <end position="498"/>
    </location>
</feature>
<dbReference type="AlphaFoldDB" id="A0A6A7AUY6"/>
<dbReference type="GO" id="GO:0000785">
    <property type="term" value="C:chromatin"/>
    <property type="evidence" value="ECO:0007669"/>
    <property type="project" value="TreeGrafter"/>
</dbReference>
<evidence type="ECO:0000313" key="4">
    <source>
        <dbReference type="Proteomes" id="UP000799423"/>
    </source>
</evidence>
<keyword evidence="1" id="KW-0175">Coiled coil</keyword>
<feature type="region of interest" description="Disordered" evidence="2">
    <location>
        <begin position="102"/>
        <end position="135"/>
    </location>
</feature>
<accession>A0A6A7AUY6</accession>
<feature type="coiled-coil region" evidence="1">
    <location>
        <begin position="527"/>
        <end position="561"/>
    </location>
</feature>
<dbReference type="Gene3D" id="1.10.287.1490">
    <property type="match status" value="1"/>
</dbReference>
<protein>
    <submittedName>
        <fullName evidence="3">Uncharacterized protein</fullName>
    </submittedName>
</protein>
<proteinExistence type="predicted"/>
<reference evidence="3" key="1">
    <citation type="submission" date="2020-01" db="EMBL/GenBank/DDBJ databases">
        <authorList>
            <consortium name="DOE Joint Genome Institute"/>
            <person name="Haridas S."/>
            <person name="Albert R."/>
            <person name="Binder M."/>
            <person name="Bloem J."/>
            <person name="Labutti K."/>
            <person name="Salamov A."/>
            <person name="Andreopoulos B."/>
            <person name="Baker S.E."/>
            <person name="Barry K."/>
            <person name="Bills G."/>
            <person name="Bluhm B.H."/>
            <person name="Cannon C."/>
            <person name="Castanera R."/>
            <person name="Culley D.E."/>
            <person name="Daum C."/>
            <person name="Ezra D."/>
            <person name="Gonzalez J.B."/>
            <person name="Henrissat B."/>
            <person name="Kuo A."/>
            <person name="Liang C."/>
            <person name="Lipzen A."/>
            <person name="Lutzoni F."/>
            <person name="Magnuson J."/>
            <person name="Mondo S."/>
            <person name="Nolan M."/>
            <person name="Ohm R."/>
            <person name="Pangilinan J."/>
            <person name="Park H.-J."/>
            <person name="Ramirez L."/>
            <person name="Alfaro M."/>
            <person name="Sun H."/>
            <person name="Tritt A."/>
            <person name="Yoshinaga Y."/>
            <person name="Zwiers L.-H."/>
            <person name="Turgeon B.G."/>
            <person name="Goodwin S.B."/>
            <person name="Spatafora J.W."/>
            <person name="Crous P.W."/>
            <person name="Grigoriev I.V."/>
        </authorList>
    </citation>
    <scope>NUCLEOTIDE SEQUENCE</scope>
    <source>
        <strain evidence="3">IPT5</strain>
    </source>
</reference>
<evidence type="ECO:0000313" key="3">
    <source>
        <dbReference type="EMBL" id="KAF2847090.1"/>
    </source>
</evidence>
<name>A0A6A7AUY6_9PLEO</name>
<feature type="coiled-coil region" evidence="1">
    <location>
        <begin position="681"/>
        <end position="715"/>
    </location>
</feature>
<dbReference type="Proteomes" id="UP000799423">
    <property type="component" value="Unassembled WGS sequence"/>
</dbReference>
<gene>
    <name evidence="3" type="ORF">T440DRAFT_540291</name>
</gene>
<feature type="coiled-coil region" evidence="1">
    <location>
        <begin position="247"/>
        <end position="281"/>
    </location>
</feature>
<feature type="coiled-coil region" evidence="1">
    <location>
        <begin position="345"/>
        <end position="386"/>
    </location>
</feature>
<dbReference type="GO" id="GO:0000793">
    <property type="term" value="C:condensed chromosome"/>
    <property type="evidence" value="ECO:0007669"/>
    <property type="project" value="TreeGrafter"/>
</dbReference>
<dbReference type="OrthoDB" id="3557318at2759"/>
<evidence type="ECO:0000256" key="1">
    <source>
        <dbReference type="SAM" id="Coils"/>
    </source>
</evidence>
<keyword evidence="4" id="KW-1185">Reference proteome</keyword>
<dbReference type="EMBL" id="MU006329">
    <property type="protein sequence ID" value="KAF2847090.1"/>
    <property type="molecule type" value="Genomic_DNA"/>
</dbReference>
<dbReference type="GO" id="GO:0007076">
    <property type="term" value="P:mitotic chromosome condensation"/>
    <property type="evidence" value="ECO:0007669"/>
    <property type="project" value="TreeGrafter"/>
</dbReference>
<sequence length="749" mass="87135">MKHCEAAGGLRWLMHSRLLDDSLGPSVHRTVFVAFKATPSFTIVFSRFLVPLPMSEEFYLPLDSVIKSTPTVSTANMESENIQHQAGTTLPKDPVEVNVAEISSDSSPTEIEALKRRTSKHPGDRSPLPDANFRPLPHHDPGFTSPLPRYPVPDMTILPLPHEGGPGFLRPTSPTGSVRSSFGGVRRRVVRRRFSGGHSHHGHHSEVSKELTLAAESEFLALTELMSSMARRSSSLKEVWMKLISERETHCNELDRLYERIEEYTEIIERHERESHGHNHEHEERKKELVKLRLELSVAIASISEWKRKFNDRDGDLSKAHSRISELEDLYKYSEERYEESRTTIEQKSLEIIAIRDRCEHAEEDARKHESEGEVLRSKLKKLEASFTEIASKYKSSQLEISTLRTQNETFIKERHDWQHEKGELEDKLRRRDLEIVNLKTEIEESNTTLTKKKRELHESEETNKKLSETIKKTKNLLEESEEKISKKKREYQELLVRYGNIEDTCGKLKTKCLHYEEQISTFKSTITRLETERTTLTETLTEVRSKYSDLEIIHEELKREHHGKCKESEDRHRLILVHEQTITRLESSVKEKTELIHTHRESIERLTTDCEAYKNRCEDYIVELDTFRTSIANLTLQIDVLTSERDSYCERYNECETKYIEICQWRDEFHGGNSEFEYEIASLRGMLKDVREERERAIKKREEADRDRDEATSKYESGGTMRGIVVIMLVRGSRLGDRCMVGRCMGGR</sequence>
<dbReference type="GO" id="GO:0003682">
    <property type="term" value="F:chromatin binding"/>
    <property type="evidence" value="ECO:0007669"/>
    <property type="project" value="TreeGrafter"/>
</dbReference>